<dbReference type="Pfam" id="PF00528">
    <property type="entry name" value="BPD_transp_1"/>
    <property type="match status" value="1"/>
</dbReference>
<evidence type="ECO:0000256" key="3">
    <source>
        <dbReference type="ARBA" id="ARBA00022475"/>
    </source>
</evidence>
<dbReference type="STRING" id="29563.SAMN02983006_02630"/>
<evidence type="ECO:0000259" key="8">
    <source>
        <dbReference type="PROSITE" id="PS50928"/>
    </source>
</evidence>
<comment type="subcellular location">
    <subcellularLocation>
        <location evidence="1 7">Cell membrane</location>
        <topology evidence="1 7">Multi-pass membrane protein</topology>
    </subcellularLocation>
</comment>
<evidence type="ECO:0000313" key="9">
    <source>
        <dbReference type="EMBL" id="SFM03420.1"/>
    </source>
</evidence>
<evidence type="ECO:0000256" key="4">
    <source>
        <dbReference type="ARBA" id="ARBA00022692"/>
    </source>
</evidence>
<feature type="transmembrane region" description="Helical" evidence="7">
    <location>
        <begin position="106"/>
        <end position="127"/>
    </location>
</feature>
<dbReference type="SUPFAM" id="SSF161098">
    <property type="entry name" value="MetI-like"/>
    <property type="match status" value="1"/>
</dbReference>
<dbReference type="InterPro" id="IPR000515">
    <property type="entry name" value="MetI-like"/>
</dbReference>
<keyword evidence="5 7" id="KW-1133">Transmembrane helix</keyword>
<dbReference type="EMBL" id="FOTI01000055">
    <property type="protein sequence ID" value="SFM03420.1"/>
    <property type="molecule type" value="Genomic_DNA"/>
</dbReference>
<dbReference type="PROSITE" id="PS50928">
    <property type="entry name" value="ABC_TM1"/>
    <property type="match status" value="1"/>
</dbReference>
<accession>A0A1I4MK21</accession>
<evidence type="ECO:0000313" key="10">
    <source>
        <dbReference type="Proteomes" id="UP000199006"/>
    </source>
</evidence>
<keyword evidence="10" id="KW-1185">Reference proteome</keyword>
<dbReference type="Proteomes" id="UP000199006">
    <property type="component" value="Unassembled WGS sequence"/>
</dbReference>
<keyword evidence="9" id="KW-0762">Sugar transport</keyword>
<evidence type="ECO:0000256" key="7">
    <source>
        <dbReference type="RuleBase" id="RU363032"/>
    </source>
</evidence>
<dbReference type="AlphaFoldDB" id="A0A1I4MK21"/>
<dbReference type="OrthoDB" id="9761387at2"/>
<feature type="transmembrane region" description="Helical" evidence="7">
    <location>
        <begin position="73"/>
        <end position="94"/>
    </location>
</feature>
<dbReference type="Gene3D" id="1.10.3720.10">
    <property type="entry name" value="MetI-like"/>
    <property type="match status" value="1"/>
</dbReference>
<evidence type="ECO:0000256" key="6">
    <source>
        <dbReference type="ARBA" id="ARBA00023136"/>
    </source>
</evidence>
<comment type="similarity">
    <text evidence="7">Belongs to the binding-protein-dependent transport system permease family.</text>
</comment>
<reference evidence="9 10" key="1">
    <citation type="submission" date="2016-10" db="EMBL/GenBank/DDBJ databases">
        <authorList>
            <person name="de Groot N.N."/>
        </authorList>
    </citation>
    <scope>NUCLEOTIDE SEQUENCE [LARGE SCALE GENOMIC DNA]</scope>
    <source>
        <strain evidence="9 10">ATCC 51327</strain>
    </source>
</reference>
<name>A0A1I4MK21_9FIRM</name>
<feature type="domain" description="ABC transmembrane type-1" evidence="8">
    <location>
        <begin position="69"/>
        <end position="283"/>
    </location>
</feature>
<keyword evidence="4 7" id="KW-0812">Transmembrane</keyword>
<dbReference type="InterPro" id="IPR035906">
    <property type="entry name" value="MetI-like_sf"/>
</dbReference>
<proteinExistence type="inferred from homology"/>
<dbReference type="PANTHER" id="PTHR43005">
    <property type="entry name" value="BLR7065 PROTEIN"/>
    <property type="match status" value="1"/>
</dbReference>
<dbReference type="RefSeq" id="WP_089862623.1">
    <property type="nucleotide sequence ID" value="NZ_FOTI01000055.1"/>
</dbReference>
<evidence type="ECO:0000256" key="5">
    <source>
        <dbReference type="ARBA" id="ARBA00022989"/>
    </source>
</evidence>
<keyword evidence="6 7" id="KW-0472">Membrane</keyword>
<evidence type="ECO:0000256" key="2">
    <source>
        <dbReference type="ARBA" id="ARBA00022448"/>
    </source>
</evidence>
<evidence type="ECO:0000256" key="1">
    <source>
        <dbReference type="ARBA" id="ARBA00004651"/>
    </source>
</evidence>
<gene>
    <name evidence="9" type="ORF">SAMN02983006_02630</name>
</gene>
<sequence length="291" mass="32419">MNYNVFSTKILSSKKIVPYLFIAPGIIILAGLIIYPTLLAVLRSFNVNNSFSIANYLNIFTDKLFWFTLKNTFLFSVISVLGHYILGLLISLLINKAIYARSFFRISFLVPWMFPAVVPGIIWRWLVHGQFGILNEILVKVGMIDKYIPWLASPDTALILVILANVWRGFPIFVAVLLAGLQTVPGELYNAADVDGANILQKFLNVTMPHLKAVSVTMILVDLIWQFNSFAIVQTMTKGGPANSSEVLATFIYKNAFNYNNYEIASALGIVLLLVMLIPGAIYVSSALKDN</sequence>
<dbReference type="PANTHER" id="PTHR43005:SF1">
    <property type="entry name" value="SPERMIDINE_PUTRESCINE TRANSPORT SYSTEM PERMEASE PROTEIN"/>
    <property type="match status" value="1"/>
</dbReference>
<feature type="transmembrane region" description="Helical" evidence="7">
    <location>
        <begin position="20"/>
        <end position="42"/>
    </location>
</feature>
<organism evidence="9 10">
    <name type="scientific">Halanaerobium salsuginis</name>
    <dbReference type="NCBI Taxonomy" id="29563"/>
    <lineage>
        <taxon>Bacteria</taxon>
        <taxon>Bacillati</taxon>
        <taxon>Bacillota</taxon>
        <taxon>Clostridia</taxon>
        <taxon>Halanaerobiales</taxon>
        <taxon>Halanaerobiaceae</taxon>
        <taxon>Halanaerobium</taxon>
    </lineage>
</organism>
<keyword evidence="3" id="KW-1003">Cell membrane</keyword>
<dbReference type="GO" id="GO:0005886">
    <property type="term" value="C:plasma membrane"/>
    <property type="evidence" value="ECO:0007669"/>
    <property type="project" value="UniProtKB-SubCell"/>
</dbReference>
<keyword evidence="2 7" id="KW-0813">Transport</keyword>
<dbReference type="GO" id="GO:0055085">
    <property type="term" value="P:transmembrane transport"/>
    <property type="evidence" value="ECO:0007669"/>
    <property type="project" value="InterPro"/>
</dbReference>
<feature type="transmembrane region" description="Helical" evidence="7">
    <location>
        <begin position="264"/>
        <end position="284"/>
    </location>
</feature>
<protein>
    <submittedName>
        <fullName evidence="9">Multiple sugar transport system permease protein</fullName>
    </submittedName>
</protein>
<dbReference type="CDD" id="cd06261">
    <property type="entry name" value="TM_PBP2"/>
    <property type="match status" value="1"/>
</dbReference>